<keyword evidence="3" id="KW-1185">Reference proteome</keyword>
<dbReference type="PANTHER" id="PTHR34610">
    <property type="entry name" value="SSL7007 PROTEIN"/>
    <property type="match status" value="1"/>
</dbReference>
<protein>
    <submittedName>
        <fullName evidence="2">PilT protein domain-containing protein</fullName>
    </submittedName>
</protein>
<dbReference type="Pfam" id="PF13470">
    <property type="entry name" value="PIN_3"/>
    <property type="match status" value="1"/>
</dbReference>
<evidence type="ECO:0000313" key="3">
    <source>
        <dbReference type="Proteomes" id="UP000334340"/>
    </source>
</evidence>
<name>A0A564ZIE7_9BACT</name>
<evidence type="ECO:0000259" key="1">
    <source>
        <dbReference type="Pfam" id="PF13470"/>
    </source>
</evidence>
<accession>A0A564ZIE7</accession>
<dbReference type="InterPro" id="IPR002716">
    <property type="entry name" value="PIN_dom"/>
</dbReference>
<reference evidence="2 3" key="1">
    <citation type="submission" date="2019-07" db="EMBL/GenBank/DDBJ databases">
        <authorList>
            <person name="Cremers G."/>
        </authorList>
    </citation>
    <scope>NUCLEOTIDE SEQUENCE [LARGE SCALE GENOMIC DNA]</scope>
</reference>
<organism evidence="2 3">
    <name type="scientific">Candidatus Methylomirabilis lanthanidiphila</name>
    <dbReference type="NCBI Taxonomy" id="2211376"/>
    <lineage>
        <taxon>Bacteria</taxon>
        <taxon>Candidatus Methylomirabilota</taxon>
        <taxon>Candidatus Methylomirabilia</taxon>
        <taxon>Candidatus Methylomirabilales</taxon>
        <taxon>Candidatus Methylomirabilaceae</taxon>
        <taxon>Candidatus Methylomirabilis</taxon>
    </lineage>
</organism>
<sequence>MILWSARATCDAIASIQEFTRLVHPKDTIDLITEDEPDNRILECAIEASADVVITGDRHLLALQTFRGMPIVSPGEFVAAHGD</sequence>
<gene>
    <name evidence="2" type="ORF">MELA_01506</name>
</gene>
<dbReference type="InterPro" id="IPR002850">
    <property type="entry name" value="PIN_toxin-like"/>
</dbReference>
<dbReference type="PANTHER" id="PTHR34610:SF3">
    <property type="entry name" value="SSL7007 PROTEIN"/>
    <property type="match status" value="1"/>
</dbReference>
<dbReference type="Proteomes" id="UP000334340">
    <property type="component" value="Unassembled WGS sequence"/>
</dbReference>
<dbReference type="AlphaFoldDB" id="A0A564ZIE7"/>
<proteinExistence type="predicted"/>
<dbReference type="EMBL" id="CABIKM010000022">
    <property type="protein sequence ID" value="VUZ85130.1"/>
    <property type="molecule type" value="Genomic_DNA"/>
</dbReference>
<feature type="domain" description="PIN" evidence="1">
    <location>
        <begin position="15"/>
        <end position="59"/>
    </location>
</feature>
<evidence type="ECO:0000313" key="2">
    <source>
        <dbReference type="EMBL" id="VUZ85130.1"/>
    </source>
</evidence>